<sequence>MGSDKSTAPPLPLAPGDAPPDGAMTQITPELNAKMRAAFSTGISPEVQALMGEPEPYRIGIGDSIGIVVFDHPELVYSATPPSTGADPNSVSPAPGYLVSSTGTLTFPYVGAIQAAGMTIQEFNDVLVKRLARVFRDPQVQVRVEAFRSKRIYMEGEVRTPGIMVISDIPMTLAEALNRAGGVGPAGDRSNVSLTRKGVTTNIDLMRMVAAGADPARIPLKSGDVVFVHNRDERKVFVMGEVASQQAMMMRNGRLTLNDALGEAGGVLLGTSNPRQIFVIRNQPEGGYTIFHLDARTATALALADGFPLRPRDVVFVDPVPLVMWSRVANLILPTTAAYTSVSNINKP</sequence>
<dbReference type="InterPro" id="IPR049712">
    <property type="entry name" value="Poly_export"/>
</dbReference>
<feature type="region of interest" description="Disordered" evidence="15">
    <location>
        <begin position="1"/>
        <end position="25"/>
    </location>
</feature>
<reference evidence="18" key="1">
    <citation type="submission" date="2023-06" db="EMBL/GenBank/DDBJ databases">
        <authorList>
            <person name="Jiang Y."/>
            <person name="Liu Q."/>
        </authorList>
    </citation>
    <scope>NUCLEOTIDE SEQUENCE</scope>
    <source>
        <strain evidence="18">CGMCC 1.12089</strain>
    </source>
</reference>
<evidence type="ECO:0000259" key="16">
    <source>
        <dbReference type="Pfam" id="PF02563"/>
    </source>
</evidence>
<keyword evidence="10" id="KW-0626">Porin</keyword>
<keyword evidence="13" id="KW-0998">Cell outer membrane</keyword>
<evidence type="ECO:0000256" key="3">
    <source>
        <dbReference type="ARBA" id="ARBA00022448"/>
    </source>
</evidence>
<comment type="subcellular location">
    <subcellularLocation>
        <location evidence="1">Cell outer membrane</location>
        <topology evidence="1">Multi-pass membrane protein</topology>
    </subcellularLocation>
</comment>
<dbReference type="RefSeq" id="WP_286658638.1">
    <property type="nucleotide sequence ID" value="NZ_JASZYV010000001.1"/>
</dbReference>
<organism evidence="18 19">
    <name type="scientific">Variovorax dokdonensis</name>
    <dbReference type="NCBI Taxonomy" id="344883"/>
    <lineage>
        <taxon>Bacteria</taxon>
        <taxon>Pseudomonadati</taxon>
        <taxon>Pseudomonadota</taxon>
        <taxon>Betaproteobacteria</taxon>
        <taxon>Burkholderiales</taxon>
        <taxon>Comamonadaceae</taxon>
        <taxon>Variovorax</taxon>
    </lineage>
</organism>
<feature type="compositionally biased region" description="Low complexity" evidence="15">
    <location>
        <begin position="14"/>
        <end position="23"/>
    </location>
</feature>
<keyword evidence="4" id="KW-1134">Transmembrane beta strand</keyword>
<keyword evidence="19" id="KW-1185">Reference proteome</keyword>
<dbReference type="PANTHER" id="PTHR33619">
    <property type="entry name" value="POLYSACCHARIDE EXPORT PROTEIN GFCE-RELATED"/>
    <property type="match status" value="1"/>
</dbReference>
<evidence type="ECO:0000256" key="9">
    <source>
        <dbReference type="ARBA" id="ARBA00023065"/>
    </source>
</evidence>
<dbReference type="Pfam" id="PF22461">
    <property type="entry name" value="SLBB_2"/>
    <property type="match status" value="2"/>
</dbReference>
<keyword evidence="3" id="KW-0813">Transport</keyword>
<evidence type="ECO:0000256" key="2">
    <source>
        <dbReference type="ARBA" id="ARBA00009450"/>
    </source>
</evidence>
<keyword evidence="6" id="KW-0812">Transmembrane</keyword>
<dbReference type="Gene3D" id="3.30.1950.10">
    <property type="entry name" value="wza like domain"/>
    <property type="match status" value="1"/>
</dbReference>
<evidence type="ECO:0000256" key="12">
    <source>
        <dbReference type="ARBA" id="ARBA00023139"/>
    </source>
</evidence>
<evidence type="ECO:0000256" key="14">
    <source>
        <dbReference type="ARBA" id="ARBA00023288"/>
    </source>
</evidence>
<dbReference type="InterPro" id="IPR054765">
    <property type="entry name" value="SLBB_dom"/>
</dbReference>
<evidence type="ECO:0000256" key="13">
    <source>
        <dbReference type="ARBA" id="ARBA00023237"/>
    </source>
</evidence>
<accession>A0ABT7N6H4</accession>
<evidence type="ECO:0000256" key="10">
    <source>
        <dbReference type="ARBA" id="ARBA00023114"/>
    </source>
</evidence>
<gene>
    <name evidence="18" type="ORF">QTH91_03510</name>
</gene>
<evidence type="ECO:0000256" key="11">
    <source>
        <dbReference type="ARBA" id="ARBA00023136"/>
    </source>
</evidence>
<evidence type="ECO:0000313" key="18">
    <source>
        <dbReference type="EMBL" id="MDM0043538.1"/>
    </source>
</evidence>
<keyword evidence="9" id="KW-0406">Ion transport</keyword>
<evidence type="ECO:0000256" key="8">
    <source>
        <dbReference type="ARBA" id="ARBA00023047"/>
    </source>
</evidence>
<evidence type="ECO:0000313" key="19">
    <source>
        <dbReference type="Proteomes" id="UP001174908"/>
    </source>
</evidence>
<comment type="caution">
    <text evidence="18">The sequence shown here is derived from an EMBL/GenBank/DDBJ whole genome shotgun (WGS) entry which is preliminary data.</text>
</comment>
<keyword evidence="5" id="KW-0762">Sugar transport</keyword>
<name>A0ABT7N6H4_9BURK</name>
<keyword evidence="7" id="KW-0732">Signal</keyword>
<evidence type="ECO:0000256" key="15">
    <source>
        <dbReference type="SAM" id="MobiDB-lite"/>
    </source>
</evidence>
<feature type="domain" description="Polysaccharide export protein N-terminal" evidence="16">
    <location>
        <begin position="53"/>
        <end position="144"/>
    </location>
</feature>
<dbReference type="InterPro" id="IPR003715">
    <property type="entry name" value="Poly_export_N"/>
</dbReference>
<evidence type="ECO:0000256" key="5">
    <source>
        <dbReference type="ARBA" id="ARBA00022597"/>
    </source>
</evidence>
<feature type="domain" description="SLBB" evidence="17">
    <location>
        <begin position="150"/>
        <end position="228"/>
    </location>
</feature>
<keyword evidence="14" id="KW-0449">Lipoprotein</keyword>
<keyword evidence="11" id="KW-0472">Membrane</keyword>
<evidence type="ECO:0000256" key="4">
    <source>
        <dbReference type="ARBA" id="ARBA00022452"/>
    </source>
</evidence>
<evidence type="ECO:0000256" key="6">
    <source>
        <dbReference type="ARBA" id="ARBA00022692"/>
    </source>
</evidence>
<dbReference type="EMBL" id="JASZYV010000001">
    <property type="protein sequence ID" value="MDM0043538.1"/>
    <property type="molecule type" value="Genomic_DNA"/>
</dbReference>
<dbReference type="Gene3D" id="3.10.560.10">
    <property type="entry name" value="Outer membrane lipoprotein wza domain like"/>
    <property type="match status" value="2"/>
</dbReference>
<dbReference type="Proteomes" id="UP001174908">
    <property type="component" value="Unassembled WGS sequence"/>
</dbReference>
<dbReference type="Pfam" id="PF02563">
    <property type="entry name" value="Poly_export"/>
    <property type="match status" value="1"/>
</dbReference>
<comment type="similarity">
    <text evidence="2">Belongs to the BexD/CtrA/VexA family.</text>
</comment>
<proteinExistence type="inferred from homology"/>
<feature type="domain" description="SLBB" evidence="17">
    <location>
        <begin position="235"/>
        <end position="317"/>
    </location>
</feature>
<keyword evidence="12" id="KW-0564">Palmitate</keyword>
<protein>
    <submittedName>
        <fullName evidence="18">Polysaccharide biosynthesis/export family protein</fullName>
    </submittedName>
</protein>
<keyword evidence="8" id="KW-0625">Polysaccharide transport</keyword>
<dbReference type="PANTHER" id="PTHR33619:SF3">
    <property type="entry name" value="POLYSACCHARIDE EXPORT PROTEIN GFCE-RELATED"/>
    <property type="match status" value="1"/>
</dbReference>
<evidence type="ECO:0000256" key="1">
    <source>
        <dbReference type="ARBA" id="ARBA00004571"/>
    </source>
</evidence>
<evidence type="ECO:0000259" key="17">
    <source>
        <dbReference type="Pfam" id="PF22461"/>
    </source>
</evidence>
<evidence type="ECO:0000256" key="7">
    <source>
        <dbReference type="ARBA" id="ARBA00022729"/>
    </source>
</evidence>